<feature type="non-terminal residue" evidence="12">
    <location>
        <position position="1"/>
    </location>
</feature>
<keyword evidence="4" id="KW-0112">Calmodulin-binding</keyword>
<proteinExistence type="inferred from homology"/>
<feature type="non-terminal residue" evidence="12">
    <location>
        <position position="568"/>
    </location>
</feature>
<evidence type="ECO:0000256" key="8">
    <source>
        <dbReference type="ARBA" id="ARBA00023203"/>
    </source>
</evidence>
<evidence type="ECO:0000313" key="12">
    <source>
        <dbReference type="EMBL" id="NWX51081.1"/>
    </source>
</evidence>
<evidence type="ECO:0000313" key="13">
    <source>
        <dbReference type="Proteomes" id="UP000516988"/>
    </source>
</evidence>
<feature type="domain" description="Myosin motor" evidence="10">
    <location>
        <begin position="87"/>
        <end position="568"/>
    </location>
</feature>
<evidence type="ECO:0000256" key="5">
    <source>
        <dbReference type="ARBA" id="ARBA00023054"/>
    </source>
</evidence>
<keyword evidence="5" id="KW-0175">Coiled coil</keyword>
<evidence type="ECO:0000256" key="6">
    <source>
        <dbReference type="ARBA" id="ARBA00023123"/>
    </source>
</evidence>
<dbReference type="PROSITE" id="PS51456">
    <property type="entry name" value="MYOSIN_MOTOR"/>
    <property type="match status" value="1"/>
</dbReference>
<keyword evidence="6 9" id="KW-0518">Myosin</keyword>
<organism evidence="12 13">
    <name type="scientific">Steatornis caripensis</name>
    <name type="common">Oilbird</name>
    <dbReference type="NCBI Taxonomy" id="48435"/>
    <lineage>
        <taxon>Eukaryota</taxon>
        <taxon>Metazoa</taxon>
        <taxon>Chordata</taxon>
        <taxon>Craniata</taxon>
        <taxon>Vertebrata</taxon>
        <taxon>Euteleostomi</taxon>
        <taxon>Archelosauria</taxon>
        <taxon>Archosauria</taxon>
        <taxon>Dinosauria</taxon>
        <taxon>Saurischia</taxon>
        <taxon>Theropoda</taxon>
        <taxon>Coelurosauria</taxon>
        <taxon>Aves</taxon>
        <taxon>Neognathae</taxon>
        <taxon>Neoaves</taxon>
        <taxon>Strisores</taxon>
        <taxon>Caprimulgiformes</taxon>
        <taxon>Steatornithidae</taxon>
        <taxon>Steatornis</taxon>
    </lineage>
</organism>
<dbReference type="OrthoDB" id="312459at2759"/>
<reference evidence="12 13" key="1">
    <citation type="submission" date="2019-09" db="EMBL/GenBank/DDBJ databases">
        <title>Bird 10,000 Genomes (B10K) Project - Family phase.</title>
        <authorList>
            <person name="Zhang G."/>
        </authorList>
    </citation>
    <scope>NUCLEOTIDE SEQUENCE [LARGE SCALE GENOMIC DNA]</scope>
    <source>
        <strain evidence="12">OUT-0004</strain>
    </source>
</reference>
<dbReference type="Pfam" id="PF02736">
    <property type="entry name" value="Myosin_N"/>
    <property type="match status" value="1"/>
</dbReference>
<dbReference type="AlphaFoldDB" id="A0A7K6WUE3"/>
<dbReference type="Gene3D" id="2.30.30.360">
    <property type="entry name" value="Myosin S1 fragment, N-terminal"/>
    <property type="match status" value="1"/>
</dbReference>
<dbReference type="PROSITE" id="PS51844">
    <property type="entry name" value="SH3_LIKE"/>
    <property type="match status" value="1"/>
</dbReference>
<evidence type="ECO:0000256" key="4">
    <source>
        <dbReference type="ARBA" id="ARBA00022860"/>
    </source>
</evidence>
<comment type="caution">
    <text evidence="9">Lacks conserved residue(s) required for the propagation of feature annotation.</text>
</comment>
<feature type="binding site" evidence="9">
    <location>
        <begin position="180"/>
        <end position="187"/>
    </location>
    <ligand>
        <name>ATP</name>
        <dbReference type="ChEBI" id="CHEBI:30616"/>
    </ligand>
</feature>
<protein>
    <submittedName>
        <fullName evidence="12">MYSS protein</fullName>
    </submittedName>
</protein>
<gene>
    <name evidence="12" type="primary">Myss_5</name>
    <name evidence="12" type="ORF">STECAR_R01604</name>
</gene>
<evidence type="ECO:0000256" key="3">
    <source>
        <dbReference type="ARBA" id="ARBA00022840"/>
    </source>
</evidence>
<dbReference type="GO" id="GO:0016459">
    <property type="term" value="C:myosin complex"/>
    <property type="evidence" value="ECO:0007669"/>
    <property type="project" value="UniProtKB-KW"/>
</dbReference>
<evidence type="ECO:0000256" key="2">
    <source>
        <dbReference type="ARBA" id="ARBA00022741"/>
    </source>
</evidence>
<dbReference type="InterPro" id="IPR004009">
    <property type="entry name" value="SH3_Myosin"/>
</dbReference>
<dbReference type="Pfam" id="PF00063">
    <property type="entry name" value="Myosin_head"/>
    <property type="match status" value="1"/>
</dbReference>
<dbReference type="GO" id="GO:0000146">
    <property type="term" value="F:microfilament motor activity"/>
    <property type="evidence" value="ECO:0007669"/>
    <property type="project" value="TreeGrafter"/>
</dbReference>
<dbReference type="GO" id="GO:0005516">
    <property type="term" value="F:calmodulin binding"/>
    <property type="evidence" value="ECO:0007669"/>
    <property type="project" value="UniProtKB-KW"/>
</dbReference>
<sequence>MASADSEMAVFGEAAPYLRKSEKERIEAQNKPFDAKSSVFVAHPKESFVKGTIQSRESGKVTVKTEGGETLTVKDDQVFSMNPPKYDKIEDMAMMTHLHEPAVLYNLKERYAAWMIYTYSGLFCVTVNPYKWLPVYNPEVVLAYRGKKRQEAPPHIFSISDNAYQFMLTDRENQSILITGESGAGKTVNTKRVIQYFATIAASGEKKKEEQSGKMQGTLEDQIISANPLLEAFGNAKTVRNDNSSRFVSCYFGQNLSLSLQDKWCPGNLLEKSRVTFQLKAERSYHIFYQITSNKKPELIDMLLITTNPYDFHFVSQGEITVPSIDDKEELMATDSAIDILGFTADEKTAIYKLTGAVMHYGNLKFKQKQREEQAEPDGTEVADKAAYLMGLNSADLLKALCYPRVKVGNEYVTKGQTVQQVNNSVGALAKAVYEKMFLWMVQEEYKKEGIEWTFIDFGMDLAACIELIEKPMGIFSILEEECMFPKATDTSFKNKLYDQHLGKSSNFQKPKPAKGKAEAHFSLVHYAGTVDYNISGWLEKNKDPLNETVIGLYQKSSVKTLALLFAN</sequence>
<dbReference type="PANTHER" id="PTHR13140:SF857">
    <property type="entry name" value="MYOSIN-11"/>
    <property type="match status" value="1"/>
</dbReference>
<dbReference type="PRINTS" id="PR00193">
    <property type="entry name" value="MYOSINHEAVY"/>
</dbReference>
<dbReference type="GO" id="GO:0005524">
    <property type="term" value="F:ATP binding"/>
    <property type="evidence" value="ECO:0007669"/>
    <property type="project" value="UniProtKB-UniRule"/>
</dbReference>
<dbReference type="PANTHER" id="PTHR13140">
    <property type="entry name" value="MYOSIN"/>
    <property type="match status" value="1"/>
</dbReference>
<dbReference type="InterPro" id="IPR027417">
    <property type="entry name" value="P-loop_NTPase"/>
</dbReference>
<keyword evidence="8 9" id="KW-0009">Actin-binding</keyword>
<comment type="similarity">
    <text evidence="1 9">Belongs to the TRAFAC class myosin-kinesin ATPase superfamily. Myosin family.</text>
</comment>
<dbReference type="FunFam" id="1.10.10.820:FF:000001">
    <property type="entry name" value="Myosin heavy chain"/>
    <property type="match status" value="1"/>
</dbReference>
<dbReference type="FunFam" id="2.30.30.360:FF:000001">
    <property type="entry name" value="Myosin heavy chain"/>
    <property type="match status" value="1"/>
</dbReference>
<evidence type="ECO:0000256" key="1">
    <source>
        <dbReference type="ARBA" id="ARBA00008314"/>
    </source>
</evidence>
<dbReference type="GO" id="GO:0007015">
    <property type="term" value="P:actin filament organization"/>
    <property type="evidence" value="ECO:0007669"/>
    <property type="project" value="TreeGrafter"/>
</dbReference>
<dbReference type="GO" id="GO:0051015">
    <property type="term" value="F:actin filament binding"/>
    <property type="evidence" value="ECO:0007669"/>
    <property type="project" value="InterPro"/>
</dbReference>
<keyword evidence="13" id="KW-1185">Reference proteome</keyword>
<dbReference type="GO" id="GO:0016020">
    <property type="term" value="C:membrane"/>
    <property type="evidence" value="ECO:0007669"/>
    <property type="project" value="TreeGrafter"/>
</dbReference>
<evidence type="ECO:0000256" key="7">
    <source>
        <dbReference type="ARBA" id="ARBA00023175"/>
    </source>
</evidence>
<comment type="caution">
    <text evidence="12">The sequence shown here is derived from an EMBL/GenBank/DDBJ whole genome shotgun (WGS) entry which is preliminary data.</text>
</comment>
<dbReference type="Gene3D" id="1.20.58.530">
    <property type="match status" value="1"/>
</dbReference>
<dbReference type="GO" id="GO:0005737">
    <property type="term" value="C:cytoplasm"/>
    <property type="evidence" value="ECO:0007669"/>
    <property type="project" value="TreeGrafter"/>
</dbReference>
<dbReference type="InterPro" id="IPR036961">
    <property type="entry name" value="Kinesin_motor_dom_sf"/>
</dbReference>
<dbReference type="Proteomes" id="UP000516988">
    <property type="component" value="Unassembled WGS sequence"/>
</dbReference>
<keyword evidence="7 9" id="KW-0505">Motor protein</keyword>
<feature type="domain" description="Myosin N-terminal SH3-like" evidence="11">
    <location>
        <begin position="34"/>
        <end position="83"/>
    </location>
</feature>
<dbReference type="Gene3D" id="1.20.120.720">
    <property type="entry name" value="Myosin VI head, motor domain, U50 subdomain"/>
    <property type="match status" value="2"/>
</dbReference>
<dbReference type="Gene3D" id="3.40.850.10">
    <property type="entry name" value="Kinesin motor domain"/>
    <property type="match status" value="1"/>
</dbReference>
<dbReference type="InterPro" id="IPR008989">
    <property type="entry name" value="Myosin_S1_N"/>
</dbReference>
<dbReference type="FunFam" id="3.40.850.10:FF:000101">
    <property type="entry name" value="Slow myosin heavy chain 2"/>
    <property type="match status" value="1"/>
</dbReference>
<keyword evidence="3 9" id="KW-0067">ATP-binding</keyword>
<dbReference type="Gene3D" id="1.10.10.820">
    <property type="match status" value="1"/>
</dbReference>
<keyword evidence="2 9" id="KW-0547">Nucleotide-binding</keyword>
<dbReference type="EMBL" id="VZSC01017269">
    <property type="protein sequence ID" value="NWX51081.1"/>
    <property type="molecule type" value="Genomic_DNA"/>
</dbReference>
<dbReference type="FunFam" id="1.20.120.720:FF:000001">
    <property type="entry name" value="Myosin heavy chain, muscle"/>
    <property type="match status" value="1"/>
</dbReference>
<accession>A0A7K6WUE3</accession>
<dbReference type="SMART" id="SM00242">
    <property type="entry name" value="MYSc"/>
    <property type="match status" value="1"/>
</dbReference>
<dbReference type="SUPFAM" id="SSF52540">
    <property type="entry name" value="P-loop containing nucleoside triphosphate hydrolases"/>
    <property type="match status" value="1"/>
</dbReference>
<evidence type="ECO:0000259" key="11">
    <source>
        <dbReference type="PROSITE" id="PS51844"/>
    </source>
</evidence>
<name>A0A7K6WUE3_STECA</name>
<evidence type="ECO:0000259" key="10">
    <source>
        <dbReference type="PROSITE" id="PS51456"/>
    </source>
</evidence>
<evidence type="ECO:0000256" key="9">
    <source>
        <dbReference type="PROSITE-ProRule" id="PRU00782"/>
    </source>
</evidence>
<dbReference type="InterPro" id="IPR001609">
    <property type="entry name" value="Myosin_head_motor_dom-like"/>
</dbReference>